<dbReference type="InterPro" id="IPR001387">
    <property type="entry name" value="Cro/C1-type_HTH"/>
</dbReference>
<evidence type="ECO:0000313" key="2">
    <source>
        <dbReference type="Proteomes" id="UP000057820"/>
    </source>
</evidence>
<dbReference type="AlphaFoldDB" id="A0A0H5P4N7"/>
<reference evidence="2" key="1">
    <citation type="submission" date="2015-03" db="EMBL/GenBank/DDBJ databases">
        <authorList>
            <consortium name="Pathogen Informatics"/>
        </authorList>
    </citation>
    <scope>NUCLEOTIDE SEQUENCE [LARGE SCALE GENOMIC DNA]</scope>
    <source>
        <strain evidence="2">NCTC11134</strain>
        <plasmid evidence="2">2</plasmid>
    </source>
</reference>
<dbReference type="Proteomes" id="UP000057820">
    <property type="component" value="Plasmid 2"/>
</dbReference>
<dbReference type="EMBL" id="LN868939">
    <property type="protein sequence ID" value="CRY82795.1"/>
    <property type="molecule type" value="Genomic_DNA"/>
</dbReference>
<dbReference type="GO" id="GO:0003677">
    <property type="term" value="F:DNA binding"/>
    <property type="evidence" value="ECO:0007669"/>
    <property type="project" value="InterPro"/>
</dbReference>
<dbReference type="KEGG" id="nfr:ERS450000_05151"/>
<protein>
    <submittedName>
        <fullName evidence="1">Uncharacterized protein</fullName>
    </submittedName>
</protein>
<gene>
    <name evidence="1" type="ORF">ERS450000_05151</name>
</gene>
<geneLocation type="plasmid" evidence="1">
    <name>2</name>
</geneLocation>
<dbReference type="CDD" id="cd00093">
    <property type="entry name" value="HTH_XRE"/>
    <property type="match status" value="1"/>
</dbReference>
<dbReference type="Gene3D" id="1.10.260.40">
    <property type="entry name" value="lambda repressor-like DNA-binding domains"/>
    <property type="match status" value="1"/>
</dbReference>
<accession>A0A0H5P4N7</accession>
<dbReference type="SMART" id="SM00530">
    <property type="entry name" value="HTH_XRE"/>
    <property type="match status" value="1"/>
</dbReference>
<dbReference type="SUPFAM" id="SSF47413">
    <property type="entry name" value="lambda repressor-like DNA-binding domains"/>
    <property type="match status" value="1"/>
</dbReference>
<keyword evidence="1" id="KW-0614">Plasmid</keyword>
<proteinExistence type="predicted"/>
<dbReference type="InterPro" id="IPR010982">
    <property type="entry name" value="Lambda_DNA-bd_dom_sf"/>
</dbReference>
<sequence length="391" mass="42795">MGALHAGQRVAAERKLAGLTQRQLASRANYSLGLVKAVEQGREPASPAFLAAAARVLRVEPERLTGEPYRDLIETDGPLEGVTELRAILTEGPYLAALEPAPLDELQRELDEVDQAYLQDRGRDALARLPELIRQLHGALRETRDTTRVWTMLAQAWAAVDRSTLQYNLAGFGPTVLDRLDHAAERGDDPLYRTQALVKRARRLMYLDQHVVSLDLIERALDSVHGDGAGERALRGSAHLTGAVIAARGFRPDVAEEHLREARRLAAPMRSETSLYGTLFGPVNVGIHTTAVALDSGDPGRAAREGASLVIPDAAVARPRIGHHWQDVARAWLLTGKPDLALDALNRARRVAPQQTRMHPSVRETVFGIAAAQRRQKNSVSSFASWLGVQL</sequence>
<dbReference type="RefSeq" id="WP_060594491.1">
    <property type="nucleotide sequence ID" value="NZ_CP031418.1"/>
</dbReference>
<dbReference type="Pfam" id="PF13560">
    <property type="entry name" value="HTH_31"/>
    <property type="match status" value="1"/>
</dbReference>
<evidence type="ECO:0000313" key="1">
    <source>
        <dbReference type="EMBL" id="CRY82795.1"/>
    </source>
</evidence>
<dbReference type="PROSITE" id="PS50943">
    <property type="entry name" value="HTH_CROC1"/>
    <property type="match status" value="1"/>
</dbReference>
<organism evidence="1 2">
    <name type="scientific">Nocardia farcinica</name>
    <dbReference type="NCBI Taxonomy" id="37329"/>
    <lineage>
        <taxon>Bacteria</taxon>
        <taxon>Bacillati</taxon>
        <taxon>Actinomycetota</taxon>
        <taxon>Actinomycetes</taxon>
        <taxon>Mycobacteriales</taxon>
        <taxon>Nocardiaceae</taxon>
        <taxon>Nocardia</taxon>
    </lineage>
</organism>
<name>A0A0H5P4N7_NOCFR</name>